<keyword evidence="2" id="KW-0489">Methyltransferase</keyword>
<evidence type="ECO:0000313" key="2">
    <source>
        <dbReference type="EMBL" id="MCA9758640.1"/>
    </source>
</evidence>
<dbReference type="CDD" id="cd02440">
    <property type="entry name" value="AdoMet_MTases"/>
    <property type="match status" value="1"/>
</dbReference>
<dbReference type="AlphaFoldDB" id="A0A956NK72"/>
<reference evidence="2" key="1">
    <citation type="submission" date="2020-04" db="EMBL/GenBank/DDBJ databases">
        <authorList>
            <person name="Zhang T."/>
        </authorList>
    </citation>
    <scope>NUCLEOTIDE SEQUENCE</scope>
    <source>
        <strain evidence="2">HKST-UBA02</strain>
    </source>
</reference>
<accession>A0A956NK72</accession>
<comment type="caution">
    <text evidence="2">The sequence shown here is derived from an EMBL/GenBank/DDBJ whole genome shotgun (WGS) entry which is preliminary data.</text>
</comment>
<dbReference type="SUPFAM" id="SSF53335">
    <property type="entry name" value="S-adenosyl-L-methionine-dependent methyltransferases"/>
    <property type="match status" value="1"/>
</dbReference>
<reference evidence="2" key="2">
    <citation type="journal article" date="2021" name="Microbiome">
        <title>Successional dynamics and alternative stable states in a saline activated sludge microbial community over 9 years.</title>
        <authorList>
            <person name="Wang Y."/>
            <person name="Ye J."/>
            <person name="Ju F."/>
            <person name="Liu L."/>
            <person name="Boyd J.A."/>
            <person name="Deng Y."/>
            <person name="Parks D.H."/>
            <person name="Jiang X."/>
            <person name="Yin X."/>
            <person name="Woodcroft B.J."/>
            <person name="Tyson G.W."/>
            <person name="Hugenholtz P."/>
            <person name="Polz M.F."/>
            <person name="Zhang T."/>
        </authorList>
    </citation>
    <scope>NUCLEOTIDE SEQUENCE</scope>
    <source>
        <strain evidence="2">HKST-UBA02</strain>
    </source>
</reference>
<dbReference type="PANTHER" id="PTHR43591">
    <property type="entry name" value="METHYLTRANSFERASE"/>
    <property type="match status" value="1"/>
</dbReference>
<organism evidence="2 3">
    <name type="scientific">Eiseniibacteriota bacterium</name>
    <dbReference type="NCBI Taxonomy" id="2212470"/>
    <lineage>
        <taxon>Bacteria</taxon>
        <taxon>Candidatus Eiseniibacteriota</taxon>
    </lineage>
</organism>
<gene>
    <name evidence="2" type="ORF">KDA27_22780</name>
</gene>
<dbReference type="InterPro" id="IPR013216">
    <property type="entry name" value="Methyltransf_11"/>
</dbReference>
<dbReference type="Proteomes" id="UP000739538">
    <property type="component" value="Unassembled WGS sequence"/>
</dbReference>
<dbReference type="InterPro" id="IPR029063">
    <property type="entry name" value="SAM-dependent_MTases_sf"/>
</dbReference>
<dbReference type="Pfam" id="PF08241">
    <property type="entry name" value="Methyltransf_11"/>
    <property type="match status" value="1"/>
</dbReference>
<evidence type="ECO:0000313" key="3">
    <source>
        <dbReference type="Proteomes" id="UP000739538"/>
    </source>
</evidence>
<dbReference type="Gene3D" id="3.40.50.150">
    <property type="entry name" value="Vaccinia Virus protein VP39"/>
    <property type="match status" value="1"/>
</dbReference>
<proteinExistence type="predicted"/>
<dbReference type="GO" id="GO:0032259">
    <property type="term" value="P:methylation"/>
    <property type="evidence" value="ECO:0007669"/>
    <property type="project" value="UniProtKB-KW"/>
</dbReference>
<evidence type="ECO:0000259" key="1">
    <source>
        <dbReference type="Pfam" id="PF08241"/>
    </source>
</evidence>
<feature type="domain" description="Methyltransferase type 11" evidence="1">
    <location>
        <begin position="50"/>
        <end position="143"/>
    </location>
</feature>
<name>A0A956NK72_UNCEI</name>
<sequence length="265" mass="29377">MTHDRTWTDNYARSTHLDVRLDAWKRFGIVQGPFGVDVIPNEPPQPRRILDAGCGTGENLRKLRAAYPDTALFGLDLSEAMVNAATARCPDAECRVGNVEALPWPDEYFGGLVCTHVLYHVENITAALSEFGRVLSSEGWAVISTVGRATGYEARECFNRACVAAGVPQLTKSHSPGDAFNVENGEPPIRGVFPRVELHSRTAELRFERTDDALAYIMSMDYAQQAVATAPEVAAHLRDELERHIEHHGSFVIRKDSGTWLCRKD</sequence>
<keyword evidence="2" id="KW-0808">Transferase</keyword>
<dbReference type="EMBL" id="JAGQHS010000195">
    <property type="protein sequence ID" value="MCA9758640.1"/>
    <property type="molecule type" value="Genomic_DNA"/>
</dbReference>
<dbReference type="GO" id="GO:0008757">
    <property type="term" value="F:S-adenosylmethionine-dependent methyltransferase activity"/>
    <property type="evidence" value="ECO:0007669"/>
    <property type="project" value="InterPro"/>
</dbReference>
<protein>
    <submittedName>
        <fullName evidence="2">Class I SAM-dependent methyltransferase</fullName>
    </submittedName>
</protein>